<comment type="caution">
    <text evidence="5">The sequence shown here is derived from an EMBL/GenBank/DDBJ whole genome shotgun (WGS) entry which is preliminary data.</text>
</comment>
<feature type="region of interest" description="Disordered" evidence="3">
    <location>
        <begin position="63"/>
        <end position="108"/>
    </location>
</feature>
<protein>
    <recommendedName>
        <fullName evidence="2">Ubiquitin carboxyl-terminal hydrolase</fullName>
        <ecNumber evidence="2">3.4.19.12</ecNumber>
    </recommendedName>
</protein>
<keyword evidence="2" id="KW-0788">Thiol protease</keyword>
<dbReference type="GO" id="GO:0016579">
    <property type="term" value="P:protein deubiquitination"/>
    <property type="evidence" value="ECO:0007669"/>
    <property type="project" value="InterPro"/>
</dbReference>
<feature type="compositionally biased region" description="Basic and acidic residues" evidence="3">
    <location>
        <begin position="80"/>
        <end position="106"/>
    </location>
</feature>
<evidence type="ECO:0000313" key="5">
    <source>
        <dbReference type="EMBL" id="CAF0992136.1"/>
    </source>
</evidence>
<feature type="domain" description="USP" evidence="4">
    <location>
        <begin position="152"/>
        <end position="438"/>
    </location>
</feature>
<comment type="catalytic activity">
    <reaction evidence="1 2">
        <text>Thiol-dependent hydrolysis of ester, thioester, amide, peptide and isopeptide bonds formed by the C-terminal Gly of ubiquitin (a 76-residue protein attached to proteins as an intracellular targeting signal).</text>
        <dbReference type="EC" id="3.4.19.12"/>
    </reaction>
</comment>
<gene>
    <name evidence="5" type="ORF">XAT740_LOCUS12753</name>
</gene>
<dbReference type="CDD" id="cd02674">
    <property type="entry name" value="Peptidase_C19R"/>
    <property type="match status" value="1"/>
</dbReference>
<organism evidence="5 6">
    <name type="scientific">Adineta ricciae</name>
    <name type="common">Rotifer</name>
    <dbReference type="NCBI Taxonomy" id="249248"/>
    <lineage>
        <taxon>Eukaryota</taxon>
        <taxon>Metazoa</taxon>
        <taxon>Spiralia</taxon>
        <taxon>Gnathifera</taxon>
        <taxon>Rotifera</taxon>
        <taxon>Eurotatoria</taxon>
        <taxon>Bdelloidea</taxon>
        <taxon>Adinetida</taxon>
        <taxon>Adinetidae</taxon>
        <taxon>Adineta</taxon>
    </lineage>
</organism>
<evidence type="ECO:0000256" key="1">
    <source>
        <dbReference type="ARBA" id="ARBA00000707"/>
    </source>
</evidence>
<feature type="region of interest" description="Disordered" evidence="3">
    <location>
        <begin position="1"/>
        <end position="23"/>
    </location>
</feature>
<dbReference type="Gene3D" id="3.90.70.10">
    <property type="entry name" value="Cysteine proteinases"/>
    <property type="match status" value="2"/>
</dbReference>
<dbReference type="PROSITE" id="PS50235">
    <property type="entry name" value="USP_3"/>
    <property type="match status" value="2"/>
</dbReference>
<keyword evidence="6" id="KW-1185">Reference proteome</keyword>
<dbReference type="PROSITE" id="PS00972">
    <property type="entry name" value="USP_1"/>
    <property type="match status" value="2"/>
</dbReference>
<dbReference type="PROSITE" id="PS00973">
    <property type="entry name" value="USP_2"/>
    <property type="match status" value="2"/>
</dbReference>
<dbReference type="InterPro" id="IPR038765">
    <property type="entry name" value="Papain-like_cys_pep_sf"/>
</dbReference>
<name>A0A814GB51_ADIRI</name>
<proteinExistence type="inferred from homology"/>
<dbReference type="EMBL" id="CAJNOR010000725">
    <property type="protein sequence ID" value="CAF0992136.1"/>
    <property type="molecule type" value="Genomic_DNA"/>
</dbReference>
<evidence type="ECO:0000259" key="4">
    <source>
        <dbReference type="PROSITE" id="PS50235"/>
    </source>
</evidence>
<dbReference type="GO" id="GO:0006508">
    <property type="term" value="P:proteolysis"/>
    <property type="evidence" value="ECO:0007669"/>
    <property type="project" value="UniProtKB-KW"/>
</dbReference>
<evidence type="ECO:0000256" key="2">
    <source>
        <dbReference type="RuleBase" id="RU366025"/>
    </source>
</evidence>
<dbReference type="AlphaFoldDB" id="A0A814GB51"/>
<dbReference type="InterPro" id="IPR050185">
    <property type="entry name" value="Ub_carboxyl-term_hydrolase"/>
</dbReference>
<evidence type="ECO:0000256" key="3">
    <source>
        <dbReference type="SAM" id="MobiDB-lite"/>
    </source>
</evidence>
<evidence type="ECO:0000313" key="6">
    <source>
        <dbReference type="Proteomes" id="UP000663828"/>
    </source>
</evidence>
<reference evidence="5" key="1">
    <citation type="submission" date="2021-02" db="EMBL/GenBank/DDBJ databases">
        <authorList>
            <person name="Nowell W R."/>
        </authorList>
    </citation>
    <scope>NUCLEOTIDE SEQUENCE</scope>
</reference>
<accession>A0A814GB51</accession>
<dbReference type="PANTHER" id="PTHR21646:SF23">
    <property type="entry name" value="UBIQUITIN CARBOXYL-TERMINAL HYDROLASE USP2"/>
    <property type="match status" value="1"/>
</dbReference>
<feature type="domain" description="USP" evidence="4">
    <location>
        <begin position="571"/>
        <end position="850"/>
    </location>
</feature>
<dbReference type="Pfam" id="PF00443">
    <property type="entry name" value="UCH"/>
    <property type="match status" value="2"/>
</dbReference>
<dbReference type="InterPro" id="IPR028889">
    <property type="entry name" value="USP"/>
</dbReference>
<keyword evidence="2" id="KW-0645">Protease</keyword>
<dbReference type="EC" id="3.4.19.12" evidence="2"/>
<dbReference type="GO" id="GO:0004843">
    <property type="term" value="F:cysteine-type deubiquitinase activity"/>
    <property type="evidence" value="ECO:0007669"/>
    <property type="project" value="UniProtKB-UniRule"/>
</dbReference>
<keyword evidence="2" id="KW-0378">Hydrolase</keyword>
<dbReference type="PANTHER" id="PTHR21646">
    <property type="entry name" value="UBIQUITIN CARBOXYL-TERMINAL HYDROLASE"/>
    <property type="match status" value="1"/>
</dbReference>
<dbReference type="SUPFAM" id="SSF54001">
    <property type="entry name" value="Cysteine proteinases"/>
    <property type="match status" value="2"/>
</dbReference>
<sequence>MKGCFQLRRRKSKTKTKHLASVQKSQFKLAHGNSTLATHQRSTSIPLDDSALNHTLELSETKKSTKLPKLNQRVSNRILPELDQKDTASKKPKYKLEAPHSNELDTSRTCPTREIQPMRLDVPQHSPPLRHSSLQSQSDHYTTLTRNSAGVRGLNNVGNTCYLNSALQCLNSIPDLVQWARKHPTSSVGGNIVDVYVSLVQKIWSAQDTSVNPGKLKVLISYTAPIFSDHNQRDSHECMNSLLTALQAADSSSFLTNLFQLHTKSMTTTYNCEHIDSTDETTTFLSLSVPQLNPDDRRKVSLEDLIQDFCHEDPLNGDYFCQECQTYGSARHKTTICQPLPSALIIQLKRFPFDGTSTKIETSVGFQLQHTNLLSNDDQYKLSAILLHSGSLASGHYTAVARNYLNHRWYQFDDSYVKEIDIDDVLKPLNISILMKLNERQLVRLNTGRNDVRNSTNDLSSIKIDIYLSIPRVLDFYQWYDLDLRCLRRRILCLNLDPLHQCEIIIPNDFNELKSSSIPSTSSISLSISDFLLTFIRYLQLLTLIPWSSQVSISDRAYQPTKRRKYEPGLCGLTNIGNTCFMNSAIQCLSNIPQLTEWAKICQSSSGQAPVTQAYTSLIKSMWSGEKKCVTPRIIKQCKDSHEFMNSLLNALHSELAASVSSSEEQASIVTDLFRIQTKSEVTCLKCNNCDTNEETTYCLPLPLENERRTQLSTVLKDFLKEELLEGQYYCSKCEDLGPAKQRTSLCYPLPPVIIVQLKRFTFDETNEKLYTLVDYPLHDWQVDENENTLYDLAAVSMHVGNLKRGHYTTYARLNTSDQWYHFNDSSFELVSDVKCLVNENAYVLVYLKKN</sequence>
<dbReference type="CDD" id="cd02257">
    <property type="entry name" value="Peptidase_C19"/>
    <property type="match status" value="1"/>
</dbReference>
<dbReference type="Proteomes" id="UP000663828">
    <property type="component" value="Unassembled WGS sequence"/>
</dbReference>
<feature type="compositionally biased region" description="Basic residues" evidence="3">
    <location>
        <begin position="7"/>
        <end position="18"/>
    </location>
</feature>
<dbReference type="InterPro" id="IPR018200">
    <property type="entry name" value="USP_CS"/>
</dbReference>
<keyword evidence="2" id="KW-0833">Ubl conjugation pathway</keyword>
<dbReference type="InterPro" id="IPR001394">
    <property type="entry name" value="Peptidase_C19_UCH"/>
</dbReference>
<comment type="similarity">
    <text evidence="2">Belongs to the peptidase C19 family.</text>
</comment>